<evidence type="ECO:0000256" key="1">
    <source>
        <dbReference type="ARBA" id="ARBA00004141"/>
    </source>
</evidence>
<keyword evidence="2 6" id="KW-0812">Transmembrane</keyword>
<gene>
    <name evidence="7" type="ORF">SAMN05661044_02006</name>
</gene>
<feature type="transmembrane region" description="Helical" evidence="6">
    <location>
        <begin position="187"/>
        <end position="205"/>
    </location>
</feature>
<proteinExistence type="inferred from homology"/>
<evidence type="ECO:0000256" key="6">
    <source>
        <dbReference type="SAM" id="Phobius"/>
    </source>
</evidence>
<keyword evidence="3 6" id="KW-1133">Transmembrane helix</keyword>
<feature type="transmembrane region" description="Helical" evidence="6">
    <location>
        <begin position="28"/>
        <end position="49"/>
    </location>
</feature>
<evidence type="ECO:0000256" key="2">
    <source>
        <dbReference type="ARBA" id="ARBA00022692"/>
    </source>
</evidence>
<evidence type="ECO:0000256" key="5">
    <source>
        <dbReference type="ARBA" id="ARBA00049660"/>
    </source>
</evidence>
<protein>
    <submittedName>
        <fullName evidence="7">Formate/nitrite transporter</fullName>
    </submittedName>
</protein>
<feature type="transmembrane region" description="Helical" evidence="6">
    <location>
        <begin position="105"/>
        <end position="126"/>
    </location>
</feature>
<dbReference type="PANTHER" id="PTHR30520:SF6">
    <property type="entry name" value="FORMATE_NITRATE FAMILY TRANSPORTER (EUROFUNG)"/>
    <property type="match status" value="1"/>
</dbReference>
<dbReference type="GO" id="GO:0015499">
    <property type="term" value="F:formate transmembrane transporter activity"/>
    <property type="evidence" value="ECO:0007669"/>
    <property type="project" value="TreeGrafter"/>
</dbReference>
<dbReference type="RefSeq" id="WP_093322975.1">
    <property type="nucleotide sequence ID" value="NZ_FOAF01000001.1"/>
</dbReference>
<sequence length="289" mass="30970">MDYNKPTVVAASMIQAGVDKINLSAGDLLVRGLLSGAILGFGTTLALTATAQTGLAIVGAALFPACFIIVVLMGLELVTGSFAVLPMAYFDKKIGFWAMLKNLSLVFVGNLLGGLLYACLFCVSVSQFGHEEKNAVAQLIVKIAEAKTVGYAQYGLDGMFSAFTKGVLCNWMVTTGVVLGMSSNSSTGKILAAWLPIFIFFGQGFEHAVVNMFVIPAGIILGADVSVADWWLFNQLPVTFGNLLGGVVFTAWALYYTFGRNKRTETRINNPIRKTVLREQVKLGVVEEV</sequence>
<organism evidence="7 8">
    <name type="scientific">Olivibacter domesticus</name>
    <name type="common">Pseudosphingobacterium domesticum</name>
    <dbReference type="NCBI Taxonomy" id="407022"/>
    <lineage>
        <taxon>Bacteria</taxon>
        <taxon>Pseudomonadati</taxon>
        <taxon>Bacteroidota</taxon>
        <taxon>Sphingobacteriia</taxon>
        <taxon>Sphingobacteriales</taxon>
        <taxon>Sphingobacteriaceae</taxon>
        <taxon>Olivibacter</taxon>
    </lineage>
</organism>
<accession>A0A1H7MIQ3</accession>
<comment type="subcellular location">
    <subcellularLocation>
        <location evidence="1">Membrane</location>
        <topology evidence="1">Multi-pass membrane protein</topology>
    </subcellularLocation>
</comment>
<dbReference type="InterPro" id="IPR000292">
    <property type="entry name" value="For/NO2_transpt"/>
</dbReference>
<feature type="transmembrane region" description="Helical" evidence="6">
    <location>
        <begin position="55"/>
        <end position="85"/>
    </location>
</feature>
<dbReference type="Proteomes" id="UP000199421">
    <property type="component" value="Unassembled WGS sequence"/>
</dbReference>
<dbReference type="PANTHER" id="PTHR30520">
    <property type="entry name" value="FORMATE TRANSPORTER-RELATED"/>
    <property type="match status" value="1"/>
</dbReference>
<keyword evidence="8" id="KW-1185">Reference proteome</keyword>
<evidence type="ECO:0000256" key="3">
    <source>
        <dbReference type="ARBA" id="ARBA00022989"/>
    </source>
</evidence>
<dbReference type="EMBL" id="FOAF01000001">
    <property type="protein sequence ID" value="SEL10565.1"/>
    <property type="molecule type" value="Genomic_DNA"/>
</dbReference>
<reference evidence="8" key="1">
    <citation type="submission" date="2016-10" db="EMBL/GenBank/DDBJ databases">
        <authorList>
            <person name="Varghese N."/>
            <person name="Submissions S."/>
        </authorList>
    </citation>
    <scope>NUCLEOTIDE SEQUENCE [LARGE SCALE GENOMIC DNA]</scope>
    <source>
        <strain evidence="8">DSM 18733</strain>
    </source>
</reference>
<name>A0A1H7MIQ3_OLID1</name>
<evidence type="ECO:0000313" key="7">
    <source>
        <dbReference type="EMBL" id="SEL10565.1"/>
    </source>
</evidence>
<comment type="similarity">
    <text evidence="5">Belongs to the FNT transporter (TC 1.A.16) family.</text>
</comment>
<dbReference type="GO" id="GO:0005886">
    <property type="term" value="C:plasma membrane"/>
    <property type="evidence" value="ECO:0007669"/>
    <property type="project" value="TreeGrafter"/>
</dbReference>
<dbReference type="AlphaFoldDB" id="A0A1H7MIQ3"/>
<dbReference type="STRING" id="407022.SAMN05661044_02006"/>
<dbReference type="Pfam" id="PF01226">
    <property type="entry name" value="Form_Nir_trans"/>
    <property type="match status" value="1"/>
</dbReference>
<dbReference type="InterPro" id="IPR023271">
    <property type="entry name" value="Aquaporin-like"/>
</dbReference>
<evidence type="ECO:0000313" key="8">
    <source>
        <dbReference type="Proteomes" id="UP000199421"/>
    </source>
</evidence>
<dbReference type="Gene3D" id="1.20.1080.10">
    <property type="entry name" value="Glycerol uptake facilitator protein"/>
    <property type="match status" value="1"/>
</dbReference>
<evidence type="ECO:0000256" key="4">
    <source>
        <dbReference type="ARBA" id="ARBA00023136"/>
    </source>
</evidence>
<keyword evidence="4 6" id="KW-0472">Membrane</keyword>
<feature type="transmembrane region" description="Helical" evidence="6">
    <location>
        <begin position="239"/>
        <end position="258"/>
    </location>
</feature>
<dbReference type="OrthoDB" id="9786493at2"/>